<feature type="compositionally biased region" description="Low complexity" evidence="8">
    <location>
        <begin position="500"/>
        <end position="512"/>
    </location>
</feature>
<dbReference type="GO" id="GO:0000981">
    <property type="term" value="F:DNA-binding transcription factor activity, RNA polymerase II-specific"/>
    <property type="evidence" value="ECO:0007669"/>
    <property type="project" value="TreeGrafter"/>
</dbReference>
<feature type="region of interest" description="Disordered" evidence="8">
    <location>
        <begin position="1076"/>
        <end position="1123"/>
    </location>
</feature>
<feature type="DNA-binding region" description="HMG box" evidence="7">
    <location>
        <begin position="1182"/>
        <end position="1250"/>
    </location>
</feature>
<sequence length="1778" mass="187968">MTIKMNRRGGNRAKRSTESKASGSSGRGARTAARKEGDLATQQSTQVNASSGNGPPHGKKEGESQSPGKVRKDAVVGGRGDDQSGPGEGAPHVVSGEESTVVTSQSHTSNSKMPAATVTRAPRVATANSSRVSGPVATGGSGSCSTSSKEEKQPVHDVCKLPKKRKFDPAELEDMNGGPKPVIGPGSTSVTPATTTATSSTGLVVLPSTPVRGPSISTSVTSPIPGVTQGSSVHLSQSSGSKYTGYKSVVDVAAQATLPSHHISGETREGGEVPRTPEMWSSQQGVARAPVDLNEWRGHRVLAKRGLHYYPAVIVSVKNACDLVVRIDAESIGDLLYSSVFTTGKFDVISDAVPSAKQLEGGARVVVRLDKEQQMFAEGVVYERQGSPTTQYLVRISGETNGQGSGVSNDHWIQRPHLRLLQPPWWEDLEPHGQSSLLSSTSHHFSHKPVGYISPGFQETPGSHLVPSAPSYPMGSTAYGTITPPNHVTSPGSVAMTPLSGQSGSAGFSSGSEEQRRRPIDDYDSDDDLRREDITFPTEGGHYSGNHRSLSLTPGALGSKYTTDPKRASMHSRGSTSSLIEQGSIGTTTPRSTPVTPRSGTATPLKYKKGEVVTTPNGIRKKFNGKQWRRLCGKDGCSKESQRQGYCSRHLSMYGKRLRSSSITFTPGKDTPIMEGVWEDRSCDSDTSPNFQLTAPRSQDETEAANMLMTLSNSSRSTTPAGCFSPTISPQAIQSPVTVGPKANVFMPISQPGAPLTSPTGRPWTTHDISRHPAPLLPQRHIIRPELLRPVTKMPSMAHVAGGTSVIRASPGQGVPMGQPVGITNPQDIATHQTPESVIQDRRYIHNLSRGISINNQVVVSHHGHTSRVLAPGVTVTSANSQSTVAILEKVLTSSVPTTAKANTDSQPQDLSNRFHPLDNSGFSGDQSIVVEENMNSSGEQNTEENNGEQEGLLLRANSAAVRDGMIAISENATFTSGAIKQEGHDDKNNVLNQVKSELTALASPFTTNGGAVIITTQPRGHGAAGASEHVVIHTQGSKEEITVEAKWDNQQQQQGQQTYHWSQLVPFITTPNKTVSGQQQVKSQTDVKPTVNGDITVNGKGPTMSTSDGRACEGGQPRRESCGQDVEFDFSADDDEVFVSEQDGSTAATTDNKGRTRSLGSFSGKEEPKSPRKAKGDKEHIRRPMNAFMIFSKRHRPLVHQRYPNQDNRTVSKILGEWWYALGPEEKQKYHSLASEIKEHHYRAHPDWKWCSKDRRKSSTSSNKGDGPPGAQSVDNMPLTPGGPNSGQVLTPGGPNNSGTPLAPGVNTNVSDASGLQTGSTSRTIQVSAAGTQLTISHPSVTANNMVNKQFLVPGNGVQAGSRRDTVGSVSDDDNKMVICEDGTTEGNNDGSTNKAGNDSEANERLRRPYSPSGGGDVKYKPKAIKGRSMPPSPKVRNVSDNNVIQQESEKAVPVSSANYGPNIKIISNLSSPAGQRTVMKTNHIKSFHNLTVTTQERKPVLVDTPVSLRTNKNETVKNSAGGGTGVTLPAGTQVIPSSNHQVYSSGIITSMCATPTTSVGTIPKAAILMSNGHYALLNTGVKGGALVAPGGNSPMQVTNVMVKTTPAVPVGSQPGITKGVSVGSSQPTHVQYLVPSLTPDGKLILPNNLLVPTDPAAKQLTVTPVSSAGSVRMVPSTGASATSDAGGVIKPLTVTGVAKTSVASQAQGMVLISGSRAGIAPVGPQLGVSQPVSLAHSPYQTHPAGESLCFVLFFGFFYCNILCCLNKNALVGVINL</sequence>
<feature type="compositionally biased region" description="Basic and acidic residues" evidence="8">
    <location>
        <begin position="263"/>
        <end position="272"/>
    </location>
</feature>
<feature type="region of interest" description="Disordered" evidence="8">
    <location>
        <begin position="170"/>
        <end position="196"/>
    </location>
</feature>
<dbReference type="InterPro" id="IPR032147">
    <property type="entry name" value="Cic_dom"/>
</dbReference>
<feature type="region of interest" description="Disordered" evidence="8">
    <location>
        <begin position="1357"/>
        <end position="1440"/>
    </location>
</feature>
<feature type="region of interest" description="Disordered" evidence="8">
    <location>
        <begin position="263"/>
        <end position="282"/>
    </location>
</feature>
<keyword evidence="6 7" id="KW-0539">Nucleus</keyword>
<reference evidence="10 11" key="1">
    <citation type="submission" date="2019-05" db="EMBL/GenBank/DDBJ databases">
        <title>Another draft genome of Portunus trituberculatus and its Hox gene families provides insights of decapod evolution.</title>
        <authorList>
            <person name="Jeong J.-H."/>
            <person name="Song I."/>
            <person name="Kim S."/>
            <person name="Choi T."/>
            <person name="Kim D."/>
            <person name="Ryu S."/>
            <person name="Kim W."/>
        </authorList>
    </citation>
    <scope>NUCLEOTIDE SEQUENCE [LARGE SCALE GENOMIC DNA]</scope>
    <source>
        <tissue evidence="10">Muscle</tissue>
    </source>
</reference>
<dbReference type="GO" id="GO:0005634">
    <property type="term" value="C:nucleus"/>
    <property type="evidence" value="ECO:0007669"/>
    <property type="project" value="UniProtKB-UniRule"/>
</dbReference>
<keyword evidence="3" id="KW-0805">Transcription regulation</keyword>
<dbReference type="FunFam" id="1.10.30.10:FF:000010">
    <property type="entry name" value="Capicua transcriptional repressor b"/>
    <property type="match status" value="1"/>
</dbReference>
<feature type="compositionally biased region" description="Basic residues" evidence="8">
    <location>
        <begin position="1"/>
        <end position="14"/>
    </location>
</feature>
<feature type="compositionally biased region" description="Basic and acidic residues" evidence="8">
    <location>
        <begin position="1165"/>
        <end position="1182"/>
    </location>
</feature>
<feature type="compositionally biased region" description="Polar residues" evidence="8">
    <location>
        <begin position="1143"/>
        <end position="1152"/>
    </location>
</feature>
<dbReference type="InterPro" id="IPR009071">
    <property type="entry name" value="HMG_box_dom"/>
</dbReference>
<protein>
    <submittedName>
        <fullName evidence="10">Protein capicua</fullName>
    </submittedName>
</protein>
<dbReference type="Pfam" id="PF16090">
    <property type="entry name" value="DUF4819"/>
    <property type="match status" value="1"/>
</dbReference>
<feature type="region of interest" description="Disordered" evidence="8">
    <location>
        <begin position="483"/>
        <end position="603"/>
    </location>
</feature>
<dbReference type="Gene3D" id="1.10.30.10">
    <property type="entry name" value="High mobility group box domain"/>
    <property type="match status" value="1"/>
</dbReference>
<evidence type="ECO:0000256" key="5">
    <source>
        <dbReference type="ARBA" id="ARBA00023163"/>
    </source>
</evidence>
<evidence type="ECO:0000256" key="6">
    <source>
        <dbReference type="ARBA" id="ARBA00023242"/>
    </source>
</evidence>
<feature type="region of interest" description="Disordered" evidence="8">
    <location>
        <begin position="1"/>
        <end position="156"/>
    </location>
</feature>
<dbReference type="SUPFAM" id="SSF47095">
    <property type="entry name" value="HMG-box"/>
    <property type="match status" value="1"/>
</dbReference>
<comment type="caution">
    <text evidence="10">The sequence shown here is derived from an EMBL/GenBank/DDBJ whole genome shotgun (WGS) entry which is preliminary data.</text>
</comment>
<feature type="compositionally biased region" description="Basic and acidic residues" evidence="8">
    <location>
        <begin position="70"/>
        <end position="82"/>
    </location>
</feature>
<feature type="compositionally biased region" description="Polar residues" evidence="8">
    <location>
        <begin position="1386"/>
        <end position="1398"/>
    </location>
</feature>
<feature type="compositionally biased region" description="Low complexity" evidence="8">
    <location>
        <begin position="21"/>
        <end position="31"/>
    </location>
</feature>
<dbReference type="Proteomes" id="UP000324222">
    <property type="component" value="Unassembled WGS sequence"/>
</dbReference>
<dbReference type="PANTHER" id="PTHR13059">
    <property type="entry name" value="HMG-BOX TRANSCRIPTION FACTOR BBX"/>
    <property type="match status" value="1"/>
</dbReference>
<dbReference type="InterPro" id="IPR058607">
    <property type="entry name" value="HMG-box_Cic-like"/>
</dbReference>
<organism evidence="10 11">
    <name type="scientific">Portunus trituberculatus</name>
    <name type="common">Swimming crab</name>
    <name type="synonym">Neptunus trituberculatus</name>
    <dbReference type="NCBI Taxonomy" id="210409"/>
    <lineage>
        <taxon>Eukaryota</taxon>
        <taxon>Metazoa</taxon>
        <taxon>Ecdysozoa</taxon>
        <taxon>Arthropoda</taxon>
        <taxon>Crustacea</taxon>
        <taxon>Multicrustacea</taxon>
        <taxon>Malacostraca</taxon>
        <taxon>Eumalacostraca</taxon>
        <taxon>Eucarida</taxon>
        <taxon>Decapoda</taxon>
        <taxon>Pleocyemata</taxon>
        <taxon>Brachyura</taxon>
        <taxon>Eubrachyura</taxon>
        <taxon>Portunoidea</taxon>
        <taxon>Portunidae</taxon>
        <taxon>Portuninae</taxon>
        <taxon>Portunus</taxon>
    </lineage>
</organism>
<feature type="compositionally biased region" description="Low complexity" evidence="8">
    <location>
        <begin position="114"/>
        <end position="127"/>
    </location>
</feature>
<dbReference type="EMBL" id="VSRR010001158">
    <property type="protein sequence ID" value="MPC23039.1"/>
    <property type="molecule type" value="Genomic_DNA"/>
</dbReference>
<dbReference type="InterPro" id="IPR036910">
    <property type="entry name" value="HMG_box_dom_sf"/>
</dbReference>
<evidence type="ECO:0000256" key="1">
    <source>
        <dbReference type="ARBA" id="ARBA00022491"/>
    </source>
</evidence>
<feature type="region of interest" description="Disordered" evidence="8">
    <location>
        <begin position="1141"/>
        <end position="1182"/>
    </location>
</feature>
<evidence type="ECO:0000256" key="8">
    <source>
        <dbReference type="SAM" id="MobiDB-lite"/>
    </source>
</evidence>
<feature type="compositionally biased region" description="Polar residues" evidence="8">
    <location>
        <begin position="1076"/>
        <end position="1088"/>
    </location>
</feature>
<evidence type="ECO:0000313" key="11">
    <source>
        <dbReference type="Proteomes" id="UP000324222"/>
    </source>
</evidence>
<feature type="compositionally biased region" description="Polar residues" evidence="8">
    <location>
        <begin position="40"/>
        <end position="53"/>
    </location>
</feature>
<keyword evidence="5" id="KW-0804">Transcription</keyword>
<accession>A0A5B7DPM6</accession>
<proteinExistence type="predicted"/>
<gene>
    <name evidence="10" type="primary">CIC</name>
    <name evidence="10" type="ORF">E2C01_016075</name>
</gene>
<dbReference type="PANTHER" id="PTHR13059:SF13">
    <property type="entry name" value="PROTEIN CAPICUA HOMOLOG"/>
    <property type="match status" value="1"/>
</dbReference>
<dbReference type="Pfam" id="PF00505">
    <property type="entry name" value="HMG_box"/>
    <property type="match status" value="1"/>
</dbReference>
<feature type="domain" description="HMG box" evidence="9">
    <location>
        <begin position="1182"/>
        <end position="1250"/>
    </location>
</feature>
<evidence type="ECO:0000256" key="4">
    <source>
        <dbReference type="ARBA" id="ARBA00023125"/>
    </source>
</evidence>
<feature type="region of interest" description="Disordered" evidence="8">
    <location>
        <begin position="217"/>
        <end position="238"/>
    </location>
</feature>
<feature type="compositionally biased region" description="Low complexity" evidence="8">
    <location>
        <begin position="184"/>
        <end position="196"/>
    </location>
</feature>
<feature type="region of interest" description="Disordered" evidence="8">
    <location>
        <begin position="1254"/>
        <end position="1325"/>
    </location>
</feature>
<dbReference type="SMART" id="SM00398">
    <property type="entry name" value="HMG"/>
    <property type="match status" value="1"/>
</dbReference>
<keyword evidence="11" id="KW-1185">Reference proteome</keyword>
<evidence type="ECO:0000259" key="9">
    <source>
        <dbReference type="PROSITE" id="PS50118"/>
    </source>
</evidence>
<feature type="compositionally biased region" description="Polar residues" evidence="8">
    <location>
        <begin position="1287"/>
        <end position="1325"/>
    </location>
</feature>
<evidence type="ECO:0000256" key="2">
    <source>
        <dbReference type="ARBA" id="ARBA00022553"/>
    </source>
</evidence>
<feature type="compositionally biased region" description="Polar residues" evidence="8">
    <location>
        <begin position="572"/>
        <end position="585"/>
    </location>
</feature>
<feature type="compositionally biased region" description="Low complexity" evidence="8">
    <location>
        <begin position="93"/>
        <end position="106"/>
    </location>
</feature>
<feature type="compositionally biased region" description="Polar residues" evidence="8">
    <location>
        <begin position="483"/>
        <end position="492"/>
    </location>
</feature>
<dbReference type="GO" id="GO:0000977">
    <property type="term" value="F:RNA polymerase II transcription regulatory region sequence-specific DNA binding"/>
    <property type="evidence" value="ECO:0007669"/>
    <property type="project" value="TreeGrafter"/>
</dbReference>
<dbReference type="OrthoDB" id="10051111at2759"/>
<evidence type="ECO:0000313" key="10">
    <source>
        <dbReference type="EMBL" id="MPC23039.1"/>
    </source>
</evidence>
<name>A0A5B7DPM6_PORTR</name>
<dbReference type="CDD" id="cd21990">
    <property type="entry name" value="HMG-box_CIC-like"/>
    <property type="match status" value="1"/>
</dbReference>
<evidence type="ECO:0000256" key="7">
    <source>
        <dbReference type="PROSITE-ProRule" id="PRU00267"/>
    </source>
</evidence>
<dbReference type="InterPro" id="IPR052412">
    <property type="entry name" value="CC-Dev_Transcription_Reg"/>
</dbReference>
<feature type="compositionally biased region" description="Low complexity" evidence="8">
    <location>
        <begin position="586"/>
        <end position="601"/>
    </location>
</feature>
<keyword evidence="1" id="KW-0678">Repressor</keyword>
<keyword evidence="2" id="KW-0597">Phosphoprotein</keyword>
<dbReference type="PROSITE" id="PS50118">
    <property type="entry name" value="HMG_BOX_2"/>
    <property type="match status" value="1"/>
</dbReference>
<evidence type="ECO:0000256" key="3">
    <source>
        <dbReference type="ARBA" id="ARBA00023015"/>
    </source>
</evidence>
<keyword evidence="4 7" id="KW-0238">DNA-binding</keyword>